<reference evidence="1" key="1">
    <citation type="journal article" date="2015" name="Nature">
        <title>Complex archaea that bridge the gap between prokaryotes and eukaryotes.</title>
        <authorList>
            <person name="Spang A."/>
            <person name="Saw J.H."/>
            <person name="Jorgensen S.L."/>
            <person name="Zaremba-Niedzwiedzka K."/>
            <person name="Martijn J."/>
            <person name="Lind A.E."/>
            <person name="van Eijk R."/>
            <person name="Schleper C."/>
            <person name="Guy L."/>
            <person name="Ettema T.J."/>
        </authorList>
    </citation>
    <scope>NUCLEOTIDE SEQUENCE</scope>
</reference>
<accession>A0A0F9R447</accession>
<dbReference type="EMBL" id="LAZR01001475">
    <property type="protein sequence ID" value="KKN44012.1"/>
    <property type="molecule type" value="Genomic_DNA"/>
</dbReference>
<organism evidence="1">
    <name type="scientific">marine sediment metagenome</name>
    <dbReference type="NCBI Taxonomy" id="412755"/>
    <lineage>
        <taxon>unclassified sequences</taxon>
        <taxon>metagenomes</taxon>
        <taxon>ecological metagenomes</taxon>
    </lineage>
</organism>
<dbReference type="AlphaFoldDB" id="A0A0F9R447"/>
<evidence type="ECO:0000313" key="1">
    <source>
        <dbReference type="EMBL" id="KKN44012.1"/>
    </source>
</evidence>
<proteinExistence type="predicted"/>
<protein>
    <submittedName>
        <fullName evidence="1">Uncharacterized protein</fullName>
    </submittedName>
</protein>
<gene>
    <name evidence="1" type="ORF">LCGC14_0697470</name>
</gene>
<sequence>MYEFEEEDEITARLKEKFVCKSCEKILPNYQCSQKIASVCKFCTGEYVDYCKSCLGEDYQLC</sequence>
<name>A0A0F9R447_9ZZZZ</name>
<comment type="caution">
    <text evidence="1">The sequence shown here is derived from an EMBL/GenBank/DDBJ whole genome shotgun (WGS) entry which is preliminary data.</text>
</comment>